<dbReference type="GO" id="GO:0043161">
    <property type="term" value="P:proteasome-mediated ubiquitin-dependent protein catabolic process"/>
    <property type="evidence" value="ECO:0007669"/>
    <property type="project" value="TreeGrafter"/>
</dbReference>
<dbReference type="InterPro" id="IPR011042">
    <property type="entry name" value="6-blade_b-propeller_TolB-like"/>
</dbReference>
<sequence>DRHGLLIIDLRTIFKLYFASPLSSEAFNNDTSSAIINGLAAVVYFCGGDNHFASPRGIVVDDTSSELYVSDQMNHRVQVYTFSPVALAELKIQHWSTSTAKLPLPNKRGGNAPVVLTRSFGVKGHGEGQLQRPGGVDVSHYHVVVCDVGNNRLAVFTKRGAFVTNYGSKGTGEAQFHDIRDVKLLNVKKRAIVRGFVDESTTIGNEQFDVIVADLGNFRIHVLNEKGEFVRQLSLLANNEQIAFQRDRLSELHASLLREYTSLNVKNSLPPGLTQMDHLYALAKVLHPSSPAYARITATQSAWHETHARFHHPLAIAYAPVERELLFADHENAKVFIYNAYGSRSTWLNLSQDALRGVSSVHSVLQLCASHHAQSKDESDSRACSDRLVVSDPQSHRIAVFDATSLNLLFYIGTTTYGNQTLCANGFLSGELNHPSFLAFFAKSKGEGQEEQEIVAVSDTGNHRISLFDAGSGAFCCYIGAGFGHLEGYLDSPQGVAVYEKHQWLFVCDQHNHRVQVFDLVRDRFVRAFGRNGSKPGEFHFPTGIAVCAALPQPDPKCKLGSHRDAKILVADTGNNRLQVFALPARNEEQEFPVLMVLDVHSTPFAYPLAPMGVHIEQRSGYLLVCDAANQCVLVFRNDGTFVTSFGSTVEPENRFVRPMALYLSSAKTSGEALDHQQHQQQNVLIADAGRCDVCIFSSRAHGG</sequence>
<protein>
    <submittedName>
        <fullName evidence="3">Uncharacterized protein</fullName>
    </submittedName>
</protein>
<dbReference type="STRING" id="431595.K3WQD8"/>
<feature type="repeat" description="NHL" evidence="2">
    <location>
        <begin position="119"/>
        <end position="159"/>
    </location>
</feature>
<dbReference type="GO" id="GO:0000209">
    <property type="term" value="P:protein polyubiquitination"/>
    <property type="evidence" value="ECO:0007669"/>
    <property type="project" value="TreeGrafter"/>
</dbReference>
<organism evidence="3 4">
    <name type="scientific">Globisporangium ultimum (strain ATCC 200006 / CBS 805.95 / DAOM BR144)</name>
    <name type="common">Pythium ultimum</name>
    <dbReference type="NCBI Taxonomy" id="431595"/>
    <lineage>
        <taxon>Eukaryota</taxon>
        <taxon>Sar</taxon>
        <taxon>Stramenopiles</taxon>
        <taxon>Oomycota</taxon>
        <taxon>Peronosporomycetes</taxon>
        <taxon>Pythiales</taxon>
        <taxon>Pythiaceae</taxon>
        <taxon>Globisporangium</taxon>
    </lineage>
</organism>
<dbReference type="HOGENOM" id="CLU_018566_0_0_1"/>
<dbReference type="Pfam" id="PF01436">
    <property type="entry name" value="NHL"/>
    <property type="match status" value="1"/>
</dbReference>
<evidence type="ECO:0000313" key="4">
    <source>
        <dbReference type="Proteomes" id="UP000019132"/>
    </source>
</evidence>
<feature type="repeat" description="NHL" evidence="2">
    <location>
        <begin position="47"/>
        <end position="83"/>
    </location>
</feature>
<dbReference type="PROSITE" id="PS51125">
    <property type="entry name" value="NHL"/>
    <property type="match status" value="2"/>
</dbReference>
<dbReference type="InParanoid" id="K3WQD8"/>
<proteinExistence type="predicted"/>
<evidence type="ECO:0000256" key="1">
    <source>
        <dbReference type="ARBA" id="ARBA00022737"/>
    </source>
</evidence>
<dbReference type="VEuPathDB" id="FungiDB:PYU1_G007165"/>
<dbReference type="GO" id="GO:0061630">
    <property type="term" value="F:ubiquitin protein ligase activity"/>
    <property type="evidence" value="ECO:0007669"/>
    <property type="project" value="TreeGrafter"/>
</dbReference>
<dbReference type="OMA" id="HYHVVVC"/>
<dbReference type="SUPFAM" id="SSF101898">
    <property type="entry name" value="NHL repeat"/>
    <property type="match status" value="1"/>
</dbReference>
<dbReference type="PANTHER" id="PTHR24104:SF51">
    <property type="entry name" value="SMP-30_GLUCONOLACTONASE_LRE-LIKE REGION DOMAIN-CONTAINING PROTEIN"/>
    <property type="match status" value="1"/>
</dbReference>
<name>K3WQD8_GLOUD</name>
<evidence type="ECO:0000256" key="2">
    <source>
        <dbReference type="PROSITE-ProRule" id="PRU00504"/>
    </source>
</evidence>
<accession>K3WQD8</accession>
<dbReference type="SUPFAM" id="SSF50956">
    <property type="entry name" value="Thermostable phytase (3-phytase)"/>
    <property type="match status" value="1"/>
</dbReference>
<dbReference type="AlphaFoldDB" id="K3WQD8"/>
<dbReference type="InterPro" id="IPR050952">
    <property type="entry name" value="TRIM-NHL_E3_ligases"/>
</dbReference>
<dbReference type="EMBL" id="GL376560">
    <property type="status" value="NOT_ANNOTATED_CDS"/>
    <property type="molecule type" value="Genomic_DNA"/>
</dbReference>
<dbReference type="PANTHER" id="PTHR24104">
    <property type="entry name" value="E3 UBIQUITIN-PROTEIN LIGASE NHLRC1-RELATED"/>
    <property type="match status" value="1"/>
</dbReference>
<evidence type="ECO:0000313" key="3">
    <source>
        <dbReference type="EnsemblProtists" id="PYU1_T007180"/>
    </source>
</evidence>
<dbReference type="eggNOG" id="KOG2177">
    <property type="taxonomic scope" value="Eukaryota"/>
</dbReference>
<keyword evidence="4" id="KW-1185">Reference proteome</keyword>
<dbReference type="Gene3D" id="2.120.10.30">
    <property type="entry name" value="TolB, C-terminal domain"/>
    <property type="match status" value="5"/>
</dbReference>
<dbReference type="EnsemblProtists" id="PYU1_T007180">
    <property type="protein sequence ID" value="PYU1_T007180"/>
    <property type="gene ID" value="PYU1_G007165"/>
</dbReference>
<dbReference type="Proteomes" id="UP000019132">
    <property type="component" value="Unassembled WGS sequence"/>
</dbReference>
<dbReference type="InterPro" id="IPR001258">
    <property type="entry name" value="NHL_repeat"/>
</dbReference>
<reference evidence="4" key="1">
    <citation type="journal article" date="2010" name="Genome Biol.">
        <title>Genome sequence of the necrotrophic plant pathogen Pythium ultimum reveals original pathogenicity mechanisms and effector repertoire.</title>
        <authorList>
            <person name="Levesque C.A."/>
            <person name="Brouwer H."/>
            <person name="Cano L."/>
            <person name="Hamilton J.P."/>
            <person name="Holt C."/>
            <person name="Huitema E."/>
            <person name="Raffaele S."/>
            <person name="Robideau G.P."/>
            <person name="Thines M."/>
            <person name="Win J."/>
            <person name="Zerillo M.M."/>
            <person name="Beakes G.W."/>
            <person name="Boore J.L."/>
            <person name="Busam D."/>
            <person name="Dumas B."/>
            <person name="Ferriera S."/>
            <person name="Fuerstenberg S.I."/>
            <person name="Gachon C.M."/>
            <person name="Gaulin E."/>
            <person name="Govers F."/>
            <person name="Grenville-Briggs L."/>
            <person name="Horner N."/>
            <person name="Hostetler J."/>
            <person name="Jiang R.H."/>
            <person name="Johnson J."/>
            <person name="Krajaejun T."/>
            <person name="Lin H."/>
            <person name="Meijer H.J."/>
            <person name="Moore B."/>
            <person name="Morris P."/>
            <person name="Phuntmart V."/>
            <person name="Puiu D."/>
            <person name="Shetty J."/>
            <person name="Stajich J.E."/>
            <person name="Tripathy S."/>
            <person name="Wawra S."/>
            <person name="van West P."/>
            <person name="Whitty B.R."/>
            <person name="Coutinho P.M."/>
            <person name="Henrissat B."/>
            <person name="Martin F."/>
            <person name="Thomas P.D."/>
            <person name="Tyler B.M."/>
            <person name="De Vries R.P."/>
            <person name="Kamoun S."/>
            <person name="Yandell M."/>
            <person name="Tisserat N."/>
            <person name="Buell C.R."/>
        </authorList>
    </citation>
    <scope>NUCLEOTIDE SEQUENCE</scope>
    <source>
        <strain evidence="4">DAOM:BR144</strain>
    </source>
</reference>
<dbReference type="CDD" id="cd05819">
    <property type="entry name" value="NHL"/>
    <property type="match status" value="2"/>
</dbReference>
<keyword evidence="1" id="KW-0677">Repeat</keyword>
<reference evidence="4" key="2">
    <citation type="submission" date="2010-04" db="EMBL/GenBank/DDBJ databases">
        <authorList>
            <person name="Buell R."/>
            <person name="Hamilton J."/>
            <person name="Hostetler J."/>
        </authorList>
    </citation>
    <scope>NUCLEOTIDE SEQUENCE [LARGE SCALE GENOMIC DNA]</scope>
    <source>
        <strain evidence="4">DAOM:BR144</strain>
    </source>
</reference>
<reference evidence="3" key="3">
    <citation type="submission" date="2015-02" db="UniProtKB">
        <authorList>
            <consortium name="EnsemblProtists"/>
        </authorList>
    </citation>
    <scope>IDENTIFICATION</scope>
    <source>
        <strain evidence="3">DAOM BR144</strain>
    </source>
</reference>